<keyword evidence="1" id="KW-0808">Transferase</keyword>
<dbReference type="InterPro" id="IPR036230">
    <property type="entry name" value="LeuA_allosteric_dom_sf"/>
</dbReference>
<accession>A0A5C6X4D7</accession>
<dbReference type="EMBL" id="VOSM01000007">
    <property type="protein sequence ID" value="TXD35977.1"/>
    <property type="molecule type" value="Genomic_DNA"/>
</dbReference>
<evidence type="ECO:0000259" key="2">
    <source>
        <dbReference type="SMART" id="SM00917"/>
    </source>
</evidence>
<dbReference type="Pfam" id="PF08502">
    <property type="entry name" value="LeuA_dimer"/>
    <property type="match status" value="1"/>
</dbReference>
<dbReference type="InterPro" id="IPR013709">
    <property type="entry name" value="2-isopropylmalate_synth_dimer"/>
</dbReference>
<proteinExistence type="predicted"/>
<dbReference type="Gene3D" id="3.30.160.270">
    <property type="match status" value="1"/>
</dbReference>
<protein>
    <recommendedName>
        <fullName evidence="2">2-isopropylmalate synthase LeuA allosteric (dimerisation) domain-containing protein</fullName>
    </recommendedName>
</protein>
<evidence type="ECO:0000313" key="4">
    <source>
        <dbReference type="Proteomes" id="UP000321412"/>
    </source>
</evidence>
<evidence type="ECO:0000256" key="1">
    <source>
        <dbReference type="ARBA" id="ARBA00022679"/>
    </source>
</evidence>
<feature type="domain" description="2-isopropylmalate synthase LeuA allosteric (dimerisation)" evidence="2">
    <location>
        <begin position="24"/>
        <end position="147"/>
    </location>
</feature>
<reference evidence="3 4" key="1">
    <citation type="submission" date="2019-08" db="EMBL/GenBank/DDBJ databases">
        <title>Bradymonadales sp. TMQ4.</title>
        <authorList>
            <person name="Liang Q."/>
        </authorList>
    </citation>
    <scope>NUCLEOTIDE SEQUENCE [LARGE SCALE GENOMIC DNA]</scope>
    <source>
        <strain evidence="3 4">TMQ4</strain>
    </source>
</reference>
<dbReference type="Proteomes" id="UP000321412">
    <property type="component" value="Unassembled WGS sequence"/>
</dbReference>
<dbReference type="GO" id="GO:0003852">
    <property type="term" value="F:2-isopropylmalate synthase activity"/>
    <property type="evidence" value="ECO:0007669"/>
    <property type="project" value="InterPro"/>
</dbReference>
<dbReference type="AlphaFoldDB" id="A0A5C6X4D7"/>
<evidence type="ECO:0000313" key="3">
    <source>
        <dbReference type="EMBL" id="TXD35977.1"/>
    </source>
</evidence>
<gene>
    <name evidence="3" type="ORF">FRC98_15005</name>
</gene>
<organism evidence="3 4">
    <name type="scientific">Lujinxingia vulgaris</name>
    <dbReference type="NCBI Taxonomy" id="2600176"/>
    <lineage>
        <taxon>Bacteria</taxon>
        <taxon>Deltaproteobacteria</taxon>
        <taxon>Bradymonadales</taxon>
        <taxon>Lujinxingiaceae</taxon>
        <taxon>Lujinxingia</taxon>
    </lineage>
</organism>
<dbReference type="OrthoDB" id="5501254at2"/>
<dbReference type="RefSeq" id="WP_146982254.1">
    <property type="nucleotide sequence ID" value="NZ_VOSM01000007.1"/>
</dbReference>
<name>A0A5C6X4D7_9DELT</name>
<dbReference type="GO" id="GO:0009098">
    <property type="term" value="P:L-leucine biosynthetic process"/>
    <property type="evidence" value="ECO:0007669"/>
    <property type="project" value="InterPro"/>
</dbReference>
<dbReference type="SMART" id="SM00917">
    <property type="entry name" value="LeuA_dimer"/>
    <property type="match status" value="1"/>
</dbReference>
<sequence length="201" mass="22796">MAFDQEKMVSLMREILQEDYLTLAVKAYSLEEDLSRGECLMRFQLAQREENPVEVEGQGVGTIDALFNGLRQHLANDYPSLSSIAFSQFAIQGLLNSKDARESTKAWAEATVGIVNSEGREFVFQARQPSVSRAGIEATVKAAEYFVNSERTYVRLHEILEHYRGEGRTDLVEKYTDLMTQVVQNTSYSEVVERIRAQLKS</sequence>
<comment type="caution">
    <text evidence="3">The sequence shown here is derived from an EMBL/GenBank/DDBJ whole genome shotgun (WGS) entry which is preliminary data.</text>
</comment>
<keyword evidence="4" id="KW-1185">Reference proteome</keyword>